<protein>
    <submittedName>
        <fullName evidence="1">Uncharacterized protein</fullName>
    </submittedName>
</protein>
<name>A0A840J8K5_9PSEU</name>
<evidence type="ECO:0000313" key="1">
    <source>
        <dbReference type="EMBL" id="MBB4689824.1"/>
    </source>
</evidence>
<proteinExistence type="predicted"/>
<accession>A0A840J8K5</accession>
<dbReference type="Proteomes" id="UP000581769">
    <property type="component" value="Unassembled WGS sequence"/>
</dbReference>
<organism evidence="1 2">
    <name type="scientific">Amycolatopsis jiangsuensis</name>
    <dbReference type="NCBI Taxonomy" id="1181879"/>
    <lineage>
        <taxon>Bacteria</taxon>
        <taxon>Bacillati</taxon>
        <taxon>Actinomycetota</taxon>
        <taxon>Actinomycetes</taxon>
        <taxon>Pseudonocardiales</taxon>
        <taxon>Pseudonocardiaceae</taxon>
        <taxon>Amycolatopsis</taxon>
    </lineage>
</organism>
<evidence type="ECO:0000313" key="2">
    <source>
        <dbReference type="Proteomes" id="UP000581769"/>
    </source>
</evidence>
<keyword evidence="2" id="KW-1185">Reference proteome</keyword>
<reference evidence="1 2" key="1">
    <citation type="submission" date="2020-08" db="EMBL/GenBank/DDBJ databases">
        <title>Sequencing the genomes of 1000 actinobacteria strains.</title>
        <authorList>
            <person name="Klenk H.-P."/>
        </authorList>
    </citation>
    <scope>NUCLEOTIDE SEQUENCE [LARGE SCALE GENOMIC DNA]</scope>
    <source>
        <strain evidence="1 2">DSM 45859</strain>
    </source>
</reference>
<gene>
    <name evidence="1" type="ORF">BJY18_007309</name>
</gene>
<dbReference type="EMBL" id="JACHMG010000001">
    <property type="protein sequence ID" value="MBB4689824.1"/>
    <property type="molecule type" value="Genomic_DNA"/>
</dbReference>
<comment type="caution">
    <text evidence="1">The sequence shown here is derived from an EMBL/GenBank/DDBJ whole genome shotgun (WGS) entry which is preliminary data.</text>
</comment>
<sequence length="121" mass="12497">MSSITDAVAALHTVLDSVAELDKRVYEDPGQSVTGVGAVITPPTVSWGGFGGPEPSEATFVVHLVVPFDQYATARLYQLVEPVVAAIEGDPLFAVSSASPGLLQQGGTQLPTYAITVDVGL</sequence>
<dbReference type="RefSeq" id="WP_184784285.1">
    <property type="nucleotide sequence ID" value="NZ_JACHMG010000001.1"/>
</dbReference>
<dbReference type="AlphaFoldDB" id="A0A840J8K5"/>